<evidence type="ECO:0000313" key="4">
    <source>
        <dbReference type="EMBL" id="KAF4672128.1"/>
    </source>
</evidence>
<proteinExistence type="predicted"/>
<dbReference type="EMBL" id="JABANN010000086">
    <property type="protein sequence ID" value="KAF4672128.1"/>
    <property type="molecule type" value="Genomic_DNA"/>
</dbReference>
<gene>
    <name evidence="4" type="ORF">FOL46_009436</name>
    <name evidence="3" type="ORF">FOZ61_010446</name>
</gene>
<dbReference type="EMBL" id="JABAHT010000085">
    <property type="protein sequence ID" value="KAF4665866.1"/>
    <property type="molecule type" value="Genomic_DNA"/>
</dbReference>
<dbReference type="Gene3D" id="2.40.70.10">
    <property type="entry name" value="Acid Proteases"/>
    <property type="match status" value="2"/>
</dbReference>
<comment type="caution">
    <text evidence="3">The sequence shown here is derived from an EMBL/GenBank/DDBJ whole genome shotgun (WGS) entry which is preliminary data.</text>
</comment>
<keyword evidence="1" id="KW-0732">Signal</keyword>
<dbReference type="Pfam" id="PF00026">
    <property type="entry name" value="Asp"/>
    <property type="match status" value="1"/>
</dbReference>
<feature type="chain" id="PRO_5044127927" description="Peptidase A1 domain-containing protein" evidence="1">
    <location>
        <begin position="19"/>
        <end position="391"/>
    </location>
</feature>
<evidence type="ECO:0000313" key="6">
    <source>
        <dbReference type="Proteomes" id="UP000572268"/>
    </source>
</evidence>
<dbReference type="Proteomes" id="UP000570595">
    <property type="component" value="Unassembled WGS sequence"/>
</dbReference>
<feature type="signal peptide" evidence="1">
    <location>
        <begin position="1"/>
        <end position="18"/>
    </location>
</feature>
<evidence type="ECO:0000256" key="1">
    <source>
        <dbReference type="SAM" id="SignalP"/>
    </source>
</evidence>
<evidence type="ECO:0000313" key="3">
    <source>
        <dbReference type="EMBL" id="KAF4665866.1"/>
    </source>
</evidence>
<evidence type="ECO:0000259" key="2">
    <source>
        <dbReference type="Pfam" id="PF00026"/>
    </source>
</evidence>
<dbReference type="AlphaFoldDB" id="A0A7J6M347"/>
<dbReference type="InterPro" id="IPR033121">
    <property type="entry name" value="PEPTIDASE_A1"/>
</dbReference>
<sequence>MSPLRILLAGALVSLAAPEPISLPLTSGYVSLSLDGQATKFSLSSGGARSFAFYGPWYEKMYGFGSCLQSIFGCYFCPRENPCDDIFLRREWRVLYGRDEFYNYVEHSVTLGIGNQMVKDFKFGLIVGHSGGYGQVPIPILGLSIGRANIPETFLEQLVRQQVIDTLSYSIYASPLGDGITGILTLEDSVPTSVAYIGFSRKRSRLSDGKISASLSPLDLFDSHGEKLRIHHDNADSKPALVDAGASSLYIPVKDFENILEVTFEAMKKDGANLNMTRKSELIIESVWPNILRREAVPYLPTLGYTIGDGPRMMDIRIEPKHYVHSCNSHWCRMDIDRDYVGITVLGHPLFRAYDVRFDLNNNKRLYFSHNEGSWSSAASTDSKAATSTRK</sequence>
<feature type="domain" description="Peptidase A1" evidence="2">
    <location>
        <begin position="91"/>
        <end position="364"/>
    </location>
</feature>
<protein>
    <recommendedName>
        <fullName evidence="2">Peptidase A1 domain-containing protein</fullName>
    </recommendedName>
</protein>
<reference evidence="5 6" key="1">
    <citation type="submission" date="2020-04" db="EMBL/GenBank/DDBJ databases">
        <title>Perkinsus olseni comparative genomics.</title>
        <authorList>
            <person name="Bogema D.R."/>
        </authorList>
    </citation>
    <scope>NUCLEOTIDE SEQUENCE [LARGE SCALE GENOMIC DNA]</scope>
    <source>
        <strain evidence="3">ATCC PRA-179</strain>
        <strain evidence="4">ATCC PRA-31</strain>
    </source>
</reference>
<organism evidence="3 5">
    <name type="scientific">Perkinsus olseni</name>
    <name type="common">Perkinsus atlanticus</name>
    <dbReference type="NCBI Taxonomy" id="32597"/>
    <lineage>
        <taxon>Eukaryota</taxon>
        <taxon>Sar</taxon>
        <taxon>Alveolata</taxon>
        <taxon>Perkinsozoa</taxon>
        <taxon>Perkinsea</taxon>
        <taxon>Perkinsida</taxon>
        <taxon>Perkinsidae</taxon>
        <taxon>Perkinsus</taxon>
    </lineage>
</organism>
<dbReference type="SUPFAM" id="SSF50630">
    <property type="entry name" value="Acid proteases"/>
    <property type="match status" value="1"/>
</dbReference>
<accession>A0A7J6M347</accession>
<dbReference type="Proteomes" id="UP000572268">
    <property type="component" value="Unassembled WGS sequence"/>
</dbReference>
<name>A0A7J6M347_PEROL</name>
<evidence type="ECO:0000313" key="5">
    <source>
        <dbReference type="Proteomes" id="UP000570595"/>
    </source>
</evidence>
<dbReference type="InterPro" id="IPR021109">
    <property type="entry name" value="Peptidase_aspartic_dom_sf"/>
</dbReference>
<dbReference type="OrthoDB" id="447123at2759"/>